<evidence type="ECO:0000259" key="4">
    <source>
        <dbReference type="Pfam" id="PF16862"/>
    </source>
</evidence>
<dbReference type="AlphaFoldDB" id="A0A9P5Y928"/>
<feature type="signal peptide" evidence="3">
    <location>
        <begin position="1"/>
        <end position="24"/>
    </location>
</feature>
<evidence type="ECO:0000313" key="6">
    <source>
        <dbReference type="Proteomes" id="UP000807353"/>
    </source>
</evidence>
<keyword evidence="3" id="KW-0732">Signal</keyword>
<sequence>MRCTLPVAHFCFFLFQALQHVCSAADIPVSVPSKAPTSSLVQPNFLGISFELSFMDEYFGNDTSTIPATVINYLSAIRSRTGKMPLRVRVGGNSMDSSTYIPDQKSPMVQIKTGATNANNQPVNYGPELWNVMKKVASDVGGAEYLIGLSLLDPNNDNVPLLASSAKQGLEDTLDGFLLGNEPDLYSGHGNRPNIKNYTLDDYIGEFRTVANKLENTPAGNLLDLKNVGGPTICCAWDLDTVLRGGYLAAFNGFLKYISLQHYPQNNCFDHYSFEIPYYMQHANVVRLSSWQHPGIMTTISNTSANRPQLIMSEFNSASCGGIPNISNTYAVGSLWTVDYALQMASVGYSAAYLHTRERGITYNLFTPPDGPDGSDGPWVTNPPYYALIATAEALQSNNGGSIVVDLNIAQSQVDTNSTVAGYVVYESTGSQVSQFVLFNYANTSTSPATFTLPPSAFNSTAGKNVTVKYLSGANIREQVNISWGGETLAGAGDGTFRATSASWSIPNKIINCAKGCTVDVPPTSLAVVFVRGVIDLQKTAASNPTSQEGKPTVTSQGGEPGNRGGNPTVPMGKPTSQAQGVFRFPLVFTWLVWGLSGCVFFAMI</sequence>
<feature type="domain" description="Beta-glucuronidase C-terminal" evidence="4">
    <location>
        <begin position="422"/>
        <end position="528"/>
    </location>
</feature>
<keyword evidence="6" id="KW-1185">Reference proteome</keyword>
<dbReference type="PANTHER" id="PTHR36183">
    <property type="entry name" value="BETA-GLUCURONIDASE"/>
    <property type="match status" value="1"/>
</dbReference>
<evidence type="ECO:0000256" key="3">
    <source>
        <dbReference type="SAM" id="SignalP"/>
    </source>
</evidence>
<comment type="caution">
    <text evidence="5">The sequence shown here is derived from an EMBL/GenBank/DDBJ whole genome shotgun (WGS) entry which is preliminary data.</text>
</comment>
<dbReference type="Proteomes" id="UP000807353">
    <property type="component" value="Unassembled WGS sequence"/>
</dbReference>
<dbReference type="InterPro" id="IPR031728">
    <property type="entry name" value="GlcAase_C"/>
</dbReference>
<keyword evidence="5" id="KW-0378">Hydrolase</keyword>
<proteinExistence type="predicted"/>
<dbReference type="SUPFAM" id="SSF51445">
    <property type="entry name" value="(Trans)glycosidases"/>
    <property type="match status" value="1"/>
</dbReference>
<keyword evidence="2" id="KW-0472">Membrane</keyword>
<reference evidence="5" key="1">
    <citation type="submission" date="2020-11" db="EMBL/GenBank/DDBJ databases">
        <authorList>
            <consortium name="DOE Joint Genome Institute"/>
            <person name="Ahrendt S."/>
            <person name="Riley R."/>
            <person name="Andreopoulos W."/>
            <person name="Labutti K."/>
            <person name="Pangilinan J."/>
            <person name="Ruiz-Duenas F.J."/>
            <person name="Barrasa J.M."/>
            <person name="Sanchez-Garcia M."/>
            <person name="Camarero S."/>
            <person name="Miyauchi S."/>
            <person name="Serrano A."/>
            <person name="Linde D."/>
            <person name="Babiker R."/>
            <person name="Drula E."/>
            <person name="Ayuso-Fernandez I."/>
            <person name="Pacheco R."/>
            <person name="Padilla G."/>
            <person name="Ferreira P."/>
            <person name="Barriuso J."/>
            <person name="Kellner H."/>
            <person name="Castanera R."/>
            <person name="Alfaro M."/>
            <person name="Ramirez L."/>
            <person name="Pisabarro A.G."/>
            <person name="Kuo A."/>
            <person name="Tritt A."/>
            <person name="Lipzen A."/>
            <person name="He G."/>
            <person name="Yan M."/>
            <person name="Ng V."/>
            <person name="Cullen D."/>
            <person name="Martin F."/>
            <person name="Rosso M.-N."/>
            <person name="Henrissat B."/>
            <person name="Hibbett D."/>
            <person name="Martinez A.T."/>
            <person name="Grigoriev I.V."/>
        </authorList>
    </citation>
    <scope>NUCLEOTIDE SEQUENCE</scope>
    <source>
        <strain evidence="5">CBS 247.69</strain>
    </source>
</reference>
<feature type="chain" id="PRO_5040330674" evidence="3">
    <location>
        <begin position="25"/>
        <end position="605"/>
    </location>
</feature>
<organism evidence="5 6">
    <name type="scientific">Collybia nuda</name>
    <dbReference type="NCBI Taxonomy" id="64659"/>
    <lineage>
        <taxon>Eukaryota</taxon>
        <taxon>Fungi</taxon>
        <taxon>Dikarya</taxon>
        <taxon>Basidiomycota</taxon>
        <taxon>Agaricomycotina</taxon>
        <taxon>Agaricomycetes</taxon>
        <taxon>Agaricomycetidae</taxon>
        <taxon>Agaricales</taxon>
        <taxon>Tricholomatineae</taxon>
        <taxon>Clitocybaceae</taxon>
        <taxon>Collybia</taxon>
    </lineage>
</organism>
<accession>A0A9P5Y928</accession>
<gene>
    <name evidence="5" type="ORF">BDZ94DRAFT_1191086</name>
</gene>
<dbReference type="InterPro" id="IPR017853">
    <property type="entry name" value="GH"/>
</dbReference>
<protein>
    <submittedName>
        <fullName evidence="5">Glycoside hydrolase family 79 protein</fullName>
    </submittedName>
</protein>
<feature type="transmembrane region" description="Helical" evidence="2">
    <location>
        <begin position="582"/>
        <end position="604"/>
    </location>
</feature>
<keyword evidence="2" id="KW-0812">Transmembrane</keyword>
<keyword evidence="2" id="KW-1133">Transmembrane helix</keyword>
<evidence type="ECO:0000313" key="5">
    <source>
        <dbReference type="EMBL" id="KAF9464382.1"/>
    </source>
</evidence>
<dbReference type="EMBL" id="MU150254">
    <property type="protein sequence ID" value="KAF9464382.1"/>
    <property type="molecule type" value="Genomic_DNA"/>
</dbReference>
<dbReference type="PANTHER" id="PTHR36183:SF2">
    <property type="entry name" value="BETA-GLUCURONIDASE C-TERMINAL DOMAIN-CONTAINING PROTEIN"/>
    <property type="match status" value="1"/>
</dbReference>
<feature type="region of interest" description="Disordered" evidence="1">
    <location>
        <begin position="541"/>
        <end position="575"/>
    </location>
</feature>
<name>A0A9P5Y928_9AGAR</name>
<feature type="compositionally biased region" description="Polar residues" evidence="1">
    <location>
        <begin position="541"/>
        <end position="558"/>
    </location>
</feature>
<evidence type="ECO:0000256" key="2">
    <source>
        <dbReference type="SAM" id="Phobius"/>
    </source>
</evidence>
<dbReference type="GO" id="GO:0016787">
    <property type="term" value="F:hydrolase activity"/>
    <property type="evidence" value="ECO:0007669"/>
    <property type="project" value="UniProtKB-KW"/>
</dbReference>
<dbReference type="OrthoDB" id="2796951at2759"/>
<dbReference type="Gene3D" id="3.20.20.80">
    <property type="entry name" value="Glycosidases"/>
    <property type="match status" value="1"/>
</dbReference>
<dbReference type="Pfam" id="PF16862">
    <property type="entry name" value="Glyco_hydro_79C"/>
    <property type="match status" value="1"/>
</dbReference>
<evidence type="ECO:0000256" key="1">
    <source>
        <dbReference type="SAM" id="MobiDB-lite"/>
    </source>
</evidence>
<dbReference type="InterPro" id="IPR052974">
    <property type="entry name" value="GH79_Enzymes"/>
</dbReference>